<dbReference type="PANTHER" id="PTHR30373">
    <property type="entry name" value="UPF0603 PROTEIN YGCG"/>
    <property type="match status" value="1"/>
</dbReference>
<gene>
    <name evidence="5" type="ORF">C2800_03050</name>
</gene>
<feature type="chain" id="PRO_5043814886" evidence="3">
    <location>
        <begin position="23"/>
        <end position="254"/>
    </location>
</feature>
<name>A0A849CGT7_PASMD</name>
<organism evidence="5 6">
    <name type="scientific">Pasteurella multocida</name>
    <dbReference type="NCBI Taxonomy" id="747"/>
    <lineage>
        <taxon>Bacteria</taxon>
        <taxon>Pseudomonadati</taxon>
        <taxon>Pseudomonadota</taxon>
        <taxon>Gammaproteobacteria</taxon>
        <taxon>Pasteurellales</taxon>
        <taxon>Pasteurellaceae</taxon>
        <taxon>Pasteurella</taxon>
    </lineage>
</organism>
<keyword evidence="2" id="KW-0812">Transmembrane</keyword>
<evidence type="ECO:0000256" key="2">
    <source>
        <dbReference type="SAM" id="Phobius"/>
    </source>
</evidence>
<feature type="region of interest" description="Disordered" evidence="1">
    <location>
        <begin position="201"/>
        <end position="221"/>
    </location>
</feature>
<accession>A0A849CGT7</accession>
<dbReference type="PANTHER" id="PTHR30373:SF2">
    <property type="entry name" value="UPF0603 PROTEIN YGCG"/>
    <property type="match status" value="1"/>
</dbReference>
<feature type="signal peptide" evidence="3">
    <location>
        <begin position="1"/>
        <end position="22"/>
    </location>
</feature>
<evidence type="ECO:0000313" key="5">
    <source>
        <dbReference type="EMBL" id="NNI78415.1"/>
    </source>
</evidence>
<evidence type="ECO:0000313" key="6">
    <source>
        <dbReference type="Proteomes" id="UP000540079"/>
    </source>
</evidence>
<dbReference type="Gene3D" id="3.10.310.50">
    <property type="match status" value="1"/>
</dbReference>
<keyword evidence="3" id="KW-0732">Signal</keyword>
<keyword evidence="2" id="KW-0472">Membrane</keyword>
<dbReference type="Proteomes" id="UP000540079">
    <property type="component" value="Unassembled WGS sequence"/>
</dbReference>
<protein>
    <submittedName>
        <fullName evidence="5">Methanol dehydrogenase</fullName>
    </submittedName>
</protein>
<keyword evidence="2" id="KW-1133">Transmembrane helix</keyword>
<dbReference type="Pfam" id="PF04536">
    <property type="entry name" value="TPM_phosphatase"/>
    <property type="match status" value="1"/>
</dbReference>
<reference evidence="5 6" key="1">
    <citation type="journal article" date="2018" name="Front. Microbiol.">
        <title>Genetic and Phylogenetic Characteristics of Pasteurella multocida Isolates From Different Host Species.</title>
        <authorList>
            <person name="Peng Z."/>
            <person name="Liang W."/>
            <person name="Wang F."/>
            <person name="Xu Z."/>
            <person name="Xie Z."/>
            <person name="Lian Z."/>
            <person name="Hua L."/>
            <person name="Zhou R."/>
            <person name="Chen H."/>
            <person name="Wu B."/>
        </authorList>
    </citation>
    <scope>NUCLEOTIDE SEQUENCE [LARGE SCALE GENOMIC DNA]</scope>
    <source>
        <strain evidence="5 6">HNA06</strain>
    </source>
</reference>
<dbReference type="EMBL" id="PPVL01000002">
    <property type="protein sequence ID" value="NNI78415.1"/>
    <property type="molecule type" value="Genomic_DNA"/>
</dbReference>
<dbReference type="AlphaFoldDB" id="A0A849CGT7"/>
<dbReference type="InterPro" id="IPR007621">
    <property type="entry name" value="TPM_dom"/>
</dbReference>
<feature type="compositionally biased region" description="Polar residues" evidence="1">
    <location>
        <begin position="204"/>
        <end position="215"/>
    </location>
</feature>
<proteinExistence type="predicted"/>
<sequence length="254" mass="27825">MGKWLKSAVFFVTILCAMPVFSAHFPPVPNPFQYVNDYTHTLSDNDKAVLERKLRHYGQETSSQIAVVIIPSTQEYDISQYAFELGDKWGIGRKQLDNGVLMLVAKQDRKMFIAVGQGLEGVLPDAFLSQLIRNQITPHFKEEQYAMGIHQGLDYLIAASKGEFDASQVVEETWEEYIPFLMIAIFVAFILFNEFLPGDYVSPSRHQSTSRTSSLPRYRRRSGGNGGFGGFGGGGSGGGFGGGSFGGGGAGGSW</sequence>
<feature type="domain" description="TPM" evidence="4">
    <location>
        <begin position="35"/>
        <end position="158"/>
    </location>
</feature>
<feature type="transmembrane region" description="Helical" evidence="2">
    <location>
        <begin position="177"/>
        <end position="196"/>
    </location>
</feature>
<evidence type="ECO:0000256" key="1">
    <source>
        <dbReference type="SAM" id="MobiDB-lite"/>
    </source>
</evidence>
<dbReference type="RefSeq" id="WP_005751582.1">
    <property type="nucleotide sequence ID" value="NZ_CP017961.1"/>
</dbReference>
<evidence type="ECO:0000256" key="3">
    <source>
        <dbReference type="SAM" id="SignalP"/>
    </source>
</evidence>
<comment type="caution">
    <text evidence="5">The sequence shown here is derived from an EMBL/GenBank/DDBJ whole genome shotgun (WGS) entry which is preliminary data.</text>
</comment>
<evidence type="ECO:0000259" key="4">
    <source>
        <dbReference type="Pfam" id="PF04536"/>
    </source>
</evidence>